<dbReference type="OrthoDB" id="9796178at2"/>
<comment type="similarity">
    <text evidence="11">Belongs to the UlaA family.</text>
</comment>
<feature type="transmembrane region" description="Helical" evidence="14">
    <location>
        <begin position="371"/>
        <end position="399"/>
    </location>
</feature>
<evidence type="ECO:0000256" key="8">
    <source>
        <dbReference type="ARBA" id="ARBA00022989"/>
    </source>
</evidence>
<evidence type="ECO:0000256" key="11">
    <source>
        <dbReference type="ARBA" id="ARBA00038218"/>
    </source>
</evidence>
<comment type="subcellular location">
    <subcellularLocation>
        <location evidence="1">Cell membrane</location>
        <topology evidence="1">Multi-pass membrane protein</topology>
    </subcellularLocation>
</comment>
<feature type="transmembrane region" description="Helical" evidence="14">
    <location>
        <begin position="312"/>
        <end position="334"/>
    </location>
</feature>
<feature type="transmembrane region" description="Helical" evidence="14">
    <location>
        <begin position="222"/>
        <end position="241"/>
    </location>
</feature>
<evidence type="ECO:0000256" key="14">
    <source>
        <dbReference type="SAM" id="Phobius"/>
    </source>
</evidence>
<keyword evidence="5" id="KW-0762">Sugar transport</keyword>
<evidence type="ECO:0000256" key="2">
    <source>
        <dbReference type="ARBA" id="ARBA00011738"/>
    </source>
</evidence>
<evidence type="ECO:0000256" key="6">
    <source>
        <dbReference type="ARBA" id="ARBA00022683"/>
    </source>
</evidence>
<keyword evidence="3" id="KW-0813">Transport</keyword>
<proteinExistence type="inferred from homology"/>
<evidence type="ECO:0000313" key="15">
    <source>
        <dbReference type="EMBL" id="AYE39443.1"/>
    </source>
</evidence>
<dbReference type="EMBL" id="CP031933">
    <property type="protein sequence ID" value="AYE39443.1"/>
    <property type="molecule type" value="Genomic_DNA"/>
</dbReference>
<reference evidence="16" key="1">
    <citation type="submission" date="2018-08" db="EMBL/GenBank/DDBJ databases">
        <title>Genome of Lactobacillus sp. HBUAS52074.</title>
        <authorList>
            <person name="Guo Z."/>
            <person name="Zhang Z.D."/>
        </authorList>
    </citation>
    <scope>NUCLEOTIDE SEQUENCE [LARGE SCALE GENOMIC DNA]</scope>
    <source>
        <strain evidence="16">HBUAS52074</strain>
    </source>
</reference>
<gene>
    <name evidence="15" type="ORF">D1B17_00780</name>
</gene>
<organism evidence="15 16">
    <name type="scientific">Companilactobacillus zhachilii</name>
    <dbReference type="NCBI Taxonomy" id="2304606"/>
    <lineage>
        <taxon>Bacteria</taxon>
        <taxon>Bacillati</taxon>
        <taxon>Bacillota</taxon>
        <taxon>Bacilli</taxon>
        <taxon>Lactobacillales</taxon>
        <taxon>Lactobacillaceae</taxon>
        <taxon>Companilactobacillus</taxon>
    </lineage>
</organism>
<dbReference type="Proteomes" id="UP000267208">
    <property type="component" value="Chromosome"/>
</dbReference>
<dbReference type="InterPro" id="IPR051562">
    <property type="entry name" value="Ascorbate-PTS_EIIC"/>
</dbReference>
<name>A0A386PXF7_9LACO</name>
<feature type="transmembrane region" description="Helical" evidence="14">
    <location>
        <begin position="419"/>
        <end position="438"/>
    </location>
</feature>
<keyword evidence="6" id="KW-0598">Phosphotransferase system</keyword>
<feature type="transmembrane region" description="Helical" evidence="14">
    <location>
        <begin position="253"/>
        <end position="278"/>
    </location>
</feature>
<evidence type="ECO:0000256" key="5">
    <source>
        <dbReference type="ARBA" id="ARBA00022597"/>
    </source>
</evidence>
<feature type="transmembrane region" description="Helical" evidence="14">
    <location>
        <begin position="89"/>
        <end position="110"/>
    </location>
</feature>
<evidence type="ECO:0000256" key="12">
    <source>
        <dbReference type="ARBA" id="ARBA00039702"/>
    </source>
</evidence>
<evidence type="ECO:0000256" key="3">
    <source>
        <dbReference type="ARBA" id="ARBA00022448"/>
    </source>
</evidence>
<keyword evidence="7 14" id="KW-0812">Transmembrane</keyword>
<protein>
    <recommendedName>
        <fullName evidence="12">Ascorbate-specific PTS system EIIC component</fullName>
    </recommendedName>
    <alternativeName>
        <fullName evidence="13">Ascorbate-specific permease IIC component UlaA</fullName>
    </alternativeName>
</protein>
<sequence length="451" mass="48246">MQFIVDLLSQPSIIAGLVVMVGLIALKKPFTDVIGGMFRAFIGFVVLLAGTNIIVASLNNFSRLFMKAFNMHGMIPSNEAAIGVTVAKYGTIATFIFVFGLILNIVLARFTKFKYVFLSSDHAFYMACCITPIMVLGGLNTLESIIFGSMILGVILITFPAIAHPTMKIITGRDDMSFAHFGTLEYWFAAKIGSMVNKDKKSKSIEDIQFPKSLEFLQDSNVSVMIVMTILFFVVTAVAGPEYVEKLTDLNPYVWALLQAAQFAGGIIVLVQGVNMLLTEITPAFKGFSEKIVPNAVPGYPFAILFKGTSNALLAGFLVSLLGGLLSMGIQIIIGTTIVIPGIVMHFFCGGIAAIFGNATGGRKGALIGPFLGGIILSFLPLVATGLYGPLGFSATYWSDSDFNTIGVLLGLVAKAGRLPIIIAAVVIFLVPFIATIVSNKKKVSTSLTNK</sequence>
<evidence type="ECO:0000256" key="4">
    <source>
        <dbReference type="ARBA" id="ARBA00022475"/>
    </source>
</evidence>
<evidence type="ECO:0000256" key="13">
    <source>
        <dbReference type="ARBA" id="ARBA00042859"/>
    </source>
</evidence>
<dbReference type="PANTHER" id="PTHR33843">
    <property type="entry name" value="ASCORBATE-SPECIFIC PTS SYSTEM EIIC COMPONENT"/>
    <property type="match status" value="1"/>
</dbReference>
<evidence type="ECO:0000256" key="1">
    <source>
        <dbReference type="ARBA" id="ARBA00004651"/>
    </source>
</evidence>
<dbReference type="RefSeq" id="WP_120144153.1">
    <property type="nucleotide sequence ID" value="NZ_CP031933.2"/>
</dbReference>
<feature type="transmembrane region" description="Helical" evidence="14">
    <location>
        <begin position="38"/>
        <end position="58"/>
    </location>
</feature>
<keyword evidence="8 14" id="KW-1133">Transmembrane helix</keyword>
<dbReference type="KEGG" id="lzh:D1B17_00780"/>
<dbReference type="AlphaFoldDB" id="A0A386PXF7"/>
<keyword evidence="4" id="KW-1003">Cell membrane</keyword>
<comment type="subunit">
    <text evidence="2">Homodimer.</text>
</comment>
<evidence type="ECO:0000256" key="9">
    <source>
        <dbReference type="ARBA" id="ARBA00023136"/>
    </source>
</evidence>
<evidence type="ECO:0000256" key="7">
    <source>
        <dbReference type="ARBA" id="ARBA00022692"/>
    </source>
</evidence>
<keyword evidence="9 14" id="KW-0472">Membrane</keyword>
<feature type="transmembrane region" description="Helical" evidence="14">
    <location>
        <begin position="145"/>
        <end position="163"/>
    </location>
</feature>
<keyword evidence="16" id="KW-1185">Reference proteome</keyword>
<dbReference type="PANTHER" id="PTHR33843:SF4">
    <property type="entry name" value="ASCORBATE-SPECIFIC PTS SYSTEM EIIC COMPONENT"/>
    <property type="match status" value="1"/>
</dbReference>
<dbReference type="GO" id="GO:0005886">
    <property type="term" value="C:plasma membrane"/>
    <property type="evidence" value="ECO:0007669"/>
    <property type="project" value="UniProtKB-SubCell"/>
</dbReference>
<dbReference type="Pfam" id="PF03611">
    <property type="entry name" value="EIIC-GAT"/>
    <property type="match status" value="1"/>
</dbReference>
<feature type="transmembrane region" description="Helical" evidence="14">
    <location>
        <begin position="122"/>
        <end position="139"/>
    </location>
</feature>
<evidence type="ECO:0000313" key="16">
    <source>
        <dbReference type="Proteomes" id="UP000267208"/>
    </source>
</evidence>
<dbReference type="NCBIfam" id="NF009553">
    <property type="entry name" value="PRK12997.1-5"/>
    <property type="match status" value="1"/>
</dbReference>
<comment type="function">
    <text evidence="10">The phosphoenolpyruvate-dependent sugar phosphotransferase system (sugar PTS), a major carbohydrate active transport system, catalyzes the phosphorylation of incoming sugar substrates concomitantly with their translocation across the cell membrane. The enzyme II UlaABC PTS system is involved in ascorbate transport.</text>
</comment>
<feature type="transmembrane region" description="Helical" evidence="14">
    <location>
        <begin position="7"/>
        <end position="26"/>
    </location>
</feature>
<dbReference type="InterPro" id="IPR004703">
    <property type="entry name" value="PTS_sugar-sp_permease"/>
</dbReference>
<evidence type="ECO:0000256" key="10">
    <source>
        <dbReference type="ARBA" id="ARBA00037387"/>
    </source>
</evidence>
<accession>A0A386PXF7</accession>
<dbReference type="GO" id="GO:0009401">
    <property type="term" value="P:phosphoenolpyruvate-dependent sugar phosphotransferase system"/>
    <property type="evidence" value="ECO:0007669"/>
    <property type="project" value="UniProtKB-KW"/>
</dbReference>
<feature type="transmembrane region" description="Helical" evidence="14">
    <location>
        <begin position="340"/>
        <end position="359"/>
    </location>
</feature>